<sequence length="303" mass="31073">MRGPNKVKKQSSRGIQPRSSTTSLSSSFNSRDGKSPSSTNTGTPSPTEENFGQLLMDDASGPRNVASTGNLGARITRPADISHPSLSPLATISPGMARSSSGAVLHERSLSNGSTRSAAKPRLSVEAPPVTDASGTGTPVFPSSGKRAPAPGTLGLSVRPELGLGMPTFPNPPTLPGQAPWSGYIPPTAYMASAQQQAAYLPGIPGIPHVPSDFTPTTEGVQYLAYPYGMGAYPGAGMQFPHGPNAAGEGSDAQHVLAAKGYGAGQEYGAHGGYDRGAVKPQPLSPAQLAYMSALVDDRGHSR</sequence>
<dbReference type="AlphaFoldDB" id="A0A167RNQ0"/>
<name>A0A167RNQ0_CALVF</name>
<feature type="compositionally biased region" description="Basic residues" evidence="1">
    <location>
        <begin position="1"/>
        <end position="11"/>
    </location>
</feature>
<feature type="region of interest" description="Disordered" evidence="1">
    <location>
        <begin position="1"/>
        <end position="152"/>
    </location>
</feature>
<dbReference type="STRING" id="1330018.A0A167RNQ0"/>
<keyword evidence="3" id="KW-1185">Reference proteome</keyword>
<dbReference type="Proteomes" id="UP000076738">
    <property type="component" value="Unassembled WGS sequence"/>
</dbReference>
<reference evidence="2 3" key="1">
    <citation type="journal article" date="2016" name="Mol. Biol. Evol.">
        <title>Comparative Genomics of Early-Diverging Mushroom-Forming Fungi Provides Insights into the Origins of Lignocellulose Decay Capabilities.</title>
        <authorList>
            <person name="Nagy L.G."/>
            <person name="Riley R."/>
            <person name="Tritt A."/>
            <person name="Adam C."/>
            <person name="Daum C."/>
            <person name="Floudas D."/>
            <person name="Sun H."/>
            <person name="Yadav J.S."/>
            <person name="Pangilinan J."/>
            <person name="Larsson K.H."/>
            <person name="Matsuura K."/>
            <person name="Barry K."/>
            <person name="Labutti K."/>
            <person name="Kuo R."/>
            <person name="Ohm R.A."/>
            <person name="Bhattacharya S.S."/>
            <person name="Shirouzu T."/>
            <person name="Yoshinaga Y."/>
            <person name="Martin F.M."/>
            <person name="Grigoriev I.V."/>
            <person name="Hibbett D.S."/>
        </authorList>
    </citation>
    <scope>NUCLEOTIDE SEQUENCE [LARGE SCALE GENOMIC DNA]</scope>
    <source>
        <strain evidence="2 3">TUFC12733</strain>
    </source>
</reference>
<evidence type="ECO:0000256" key="1">
    <source>
        <dbReference type="SAM" id="MobiDB-lite"/>
    </source>
</evidence>
<proteinExistence type="predicted"/>
<accession>A0A167RNQ0</accession>
<gene>
    <name evidence="2" type="ORF">CALVIDRAFT_123379</name>
</gene>
<protein>
    <submittedName>
        <fullName evidence="2">Uncharacterized protein</fullName>
    </submittedName>
</protein>
<evidence type="ECO:0000313" key="3">
    <source>
        <dbReference type="Proteomes" id="UP000076738"/>
    </source>
</evidence>
<evidence type="ECO:0000313" key="2">
    <source>
        <dbReference type="EMBL" id="KZP01111.1"/>
    </source>
</evidence>
<feature type="compositionally biased region" description="Low complexity" evidence="1">
    <location>
        <begin position="35"/>
        <end position="47"/>
    </location>
</feature>
<organism evidence="2 3">
    <name type="scientific">Calocera viscosa (strain TUFC12733)</name>
    <dbReference type="NCBI Taxonomy" id="1330018"/>
    <lineage>
        <taxon>Eukaryota</taxon>
        <taxon>Fungi</taxon>
        <taxon>Dikarya</taxon>
        <taxon>Basidiomycota</taxon>
        <taxon>Agaricomycotina</taxon>
        <taxon>Dacrymycetes</taxon>
        <taxon>Dacrymycetales</taxon>
        <taxon>Dacrymycetaceae</taxon>
        <taxon>Calocera</taxon>
    </lineage>
</organism>
<dbReference type="EMBL" id="KV417267">
    <property type="protein sequence ID" value="KZP01111.1"/>
    <property type="molecule type" value="Genomic_DNA"/>
</dbReference>